<evidence type="ECO:0008006" key="4">
    <source>
        <dbReference type="Google" id="ProtNLM"/>
    </source>
</evidence>
<gene>
    <name evidence="2" type="ORF">RNA01_32240</name>
</gene>
<reference evidence="2 3" key="1">
    <citation type="submission" date="2019-07" db="EMBL/GenBank/DDBJ databases">
        <title>Whole genome shotgun sequence of Rhizobium naphthalenivorans NBRC 107585.</title>
        <authorList>
            <person name="Hosoyama A."/>
            <person name="Uohara A."/>
            <person name="Ohji S."/>
            <person name="Ichikawa N."/>
        </authorList>
    </citation>
    <scope>NUCLEOTIDE SEQUENCE [LARGE SCALE GENOMIC DNA]</scope>
    <source>
        <strain evidence="2 3">NBRC 107585</strain>
    </source>
</reference>
<sequence>MPTLFRFLFFCATVAGMIYLTMWSLVVFVEPHEREITVRIPSDQVNPPEEPAGQ</sequence>
<dbReference type="AlphaFoldDB" id="A0A512HLH2"/>
<name>A0A512HLH2_9HYPH</name>
<dbReference type="Proteomes" id="UP000321717">
    <property type="component" value="Unassembled WGS sequence"/>
</dbReference>
<feature type="transmembrane region" description="Helical" evidence="1">
    <location>
        <begin position="6"/>
        <end position="29"/>
    </location>
</feature>
<keyword evidence="1" id="KW-1133">Transmembrane helix</keyword>
<comment type="caution">
    <text evidence="2">The sequence shown here is derived from an EMBL/GenBank/DDBJ whole genome shotgun (WGS) entry which is preliminary data.</text>
</comment>
<keyword evidence="1" id="KW-0472">Membrane</keyword>
<accession>A0A512HLH2</accession>
<protein>
    <recommendedName>
        <fullName evidence="4">Histidine kinase</fullName>
    </recommendedName>
</protein>
<proteinExistence type="predicted"/>
<organism evidence="2 3">
    <name type="scientific">Ciceribacter naphthalenivorans</name>
    <dbReference type="NCBI Taxonomy" id="1118451"/>
    <lineage>
        <taxon>Bacteria</taxon>
        <taxon>Pseudomonadati</taxon>
        <taxon>Pseudomonadota</taxon>
        <taxon>Alphaproteobacteria</taxon>
        <taxon>Hyphomicrobiales</taxon>
        <taxon>Rhizobiaceae</taxon>
        <taxon>Ciceribacter</taxon>
    </lineage>
</organism>
<dbReference type="RefSeq" id="WP_147181241.1">
    <property type="nucleotide sequence ID" value="NZ_BJZP01000018.1"/>
</dbReference>
<evidence type="ECO:0000313" key="2">
    <source>
        <dbReference type="EMBL" id="GEO86292.1"/>
    </source>
</evidence>
<evidence type="ECO:0000256" key="1">
    <source>
        <dbReference type="SAM" id="Phobius"/>
    </source>
</evidence>
<dbReference type="OrthoDB" id="9805893at2"/>
<dbReference type="EMBL" id="BJZP01000018">
    <property type="protein sequence ID" value="GEO86292.1"/>
    <property type="molecule type" value="Genomic_DNA"/>
</dbReference>
<keyword evidence="1" id="KW-0812">Transmembrane</keyword>
<keyword evidence="3" id="KW-1185">Reference proteome</keyword>
<evidence type="ECO:0000313" key="3">
    <source>
        <dbReference type="Proteomes" id="UP000321717"/>
    </source>
</evidence>